<keyword evidence="7" id="KW-1185">Reference proteome</keyword>
<evidence type="ECO:0000256" key="2">
    <source>
        <dbReference type="ARBA" id="ARBA00022692"/>
    </source>
</evidence>
<dbReference type="AlphaFoldDB" id="A0A1T4V009"/>
<proteinExistence type="predicted"/>
<keyword evidence="3 5" id="KW-1133">Transmembrane helix</keyword>
<feature type="transmembrane region" description="Helical" evidence="5">
    <location>
        <begin position="46"/>
        <end position="67"/>
    </location>
</feature>
<accession>A0A1T4V009</accession>
<dbReference type="RefSeq" id="WP_170915183.1">
    <property type="nucleotide sequence ID" value="NZ_FUXU01000039.1"/>
</dbReference>
<gene>
    <name evidence="6" type="ORF">SAMN02745132_02919</name>
</gene>
<keyword evidence="2 5" id="KW-0812">Transmembrane</keyword>
<dbReference type="Proteomes" id="UP000190162">
    <property type="component" value="Unassembled WGS sequence"/>
</dbReference>
<evidence type="ECO:0000313" key="6">
    <source>
        <dbReference type="EMBL" id="SKA58289.1"/>
    </source>
</evidence>
<evidence type="ECO:0000313" key="7">
    <source>
        <dbReference type="Proteomes" id="UP000190162"/>
    </source>
</evidence>
<feature type="transmembrane region" description="Helical" evidence="5">
    <location>
        <begin position="73"/>
        <end position="91"/>
    </location>
</feature>
<evidence type="ECO:0000256" key="5">
    <source>
        <dbReference type="SAM" id="Phobius"/>
    </source>
</evidence>
<protein>
    <submittedName>
        <fullName evidence="6">Nicotinamide mononucleotide transporter</fullName>
    </submittedName>
</protein>
<dbReference type="InterPro" id="IPR006419">
    <property type="entry name" value="NMN_transpt_PnuC"/>
</dbReference>
<dbReference type="Pfam" id="PF04973">
    <property type="entry name" value="NMN_transporter"/>
    <property type="match status" value="1"/>
</dbReference>
<reference evidence="7" key="1">
    <citation type="submission" date="2017-02" db="EMBL/GenBank/DDBJ databases">
        <authorList>
            <person name="Varghese N."/>
            <person name="Submissions S."/>
        </authorList>
    </citation>
    <scope>NUCLEOTIDE SEQUENCE [LARGE SCALE GENOMIC DNA]</scope>
    <source>
        <strain evidence="7">DSM 22720</strain>
    </source>
</reference>
<dbReference type="EMBL" id="FUXU01000039">
    <property type="protein sequence ID" value="SKA58289.1"/>
    <property type="molecule type" value="Genomic_DNA"/>
</dbReference>
<evidence type="ECO:0000256" key="4">
    <source>
        <dbReference type="ARBA" id="ARBA00023136"/>
    </source>
</evidence>
<feature type="transmembrane region" description="Helical" evidence="5">
    <location>
        <begin position="20"/>
        <end position="39"/>
    </location>
</feature>
<comment type="subcellular location">
    <subcellularLocation>
        <location evidence="1">Membrane</location>
        <topology evidence="1">Multi-pass membrane protein</topology>
    </subcellularLocation>
</comment>
<sequence>MAINNALKLFWTALTTFQKWFFVIFLLGSFFSFLSPLFLGGKVVELFTFTAIVGLICAVSGVLTSIYQARGEVIVYGFIIVNTVTYAWIAYASDLYGQVIQNLVLLLPRLCCLNRWN</sequence>
<name>A0A1T4V009_9GAMM</name>
<dbReference type="GO" id="GO:0016020">
    <property type="term" value="C:membrane"/>
    <property type="evidence" value="ECO:0007669"/>
    <property type="project" value="UniProtKB-SubCell"/>
</dbReference>
<evidence type="ECO:0000256" key="3">
    <source>
        <dbReference type="ARBA" id="ARBA00022989"/>
    </source>
</evidence>
<organism evidence="6 7">
    <name type="scientific">Enterovibrio nigricans DSM 22720</name>
    <dbReference type="NCBI Taxonomy" id="1121868"/>
    <lineage>
        <taxon>Bacteria</taxon>
        <taxon>Pseudomonadati</taxon>
        <taxon>Pseudomonadota</taxon>
        <taxon>Gammaproteobacteria</taxon>
        <taxon>Vibrionales</taxon>
        <taxon>Vibrionaceae</taxon>
        <taxon>Enterovibrio</taxon>
    </lineage>
</organism>
<dbReference type="GO" id="GO:0034257">
    <property type="term" value="F:nicotinamide riboside transmembrane transporter activity"/>
    <property type="evidence" value="ECO:0007669"/>
    <property type="project" value="InterPro"/>
</dbReference>
<keyword evidence="4 5" id="KW-0472">Membrane</keyword>
<evidence type="ECO:0000256" key="1">
    <source>
        <dbReference type="ARBA" id="ARBA00004141"/>
    </source>
</evidence>